<feature type="domain" description="Glucosamine/galactosamine-6-phosphate isomerase" evidence="2">
    <location>
        <begin position="12"/>
        <end position="221"/>
    </location>
</feature>
<dbReference type="PANTHER" id="PTHR11280">
    <property type="entry name" value="GLUCOSAMINE-6-PHOSPHATE ISOMERASE"/>
    <property type="match status" value="1"/>
</dbReference>
<comment type="caution">
    <text evidence="3">The sequence shown here is derived from an EMBL/GenBank/DDBJ whole genome shotgun (WGS) entry which is preliminary data.</text>
</comment>
<sequence>MKIIPVKNYAELSEKASASIIQSVKEKPDLLFCAATGGSPTGMYAQMHQAHVADPSLFSAMRTIKMDEWGIIPSEHPDSCESYLKKHLLGPLDISEGRYVSFDTQVKDFQAECDRVQSYIEQEGPMDICILGLGKNGHIAFNEPGEYLQAPFHKAILAESTIQHDPALSQGAEPAFGLCVGMEGILQAKKIIFLITGKGKQDAYKTIMERKITTNCPATFLWMHPNVECYVDQDAI</sequence>
<evidence type="ECO:0000256" key="1">
    <source>
        <dbReference type="ARBA" id="ARBA00022801"/>
    </source>
</evidence>
<evidence type="ECO:0000313" key="4">
    <source>
        <dbReference type="Proteomes" id="UP001321186"/>
    </source>
</evidence>
<dbReference type="Gene3D" id="3.40.50.1360">
    <property type="match status" value="1"/>
</dbReference>
<evidence type="ECO:0000259" key="2">
    <source>
        <dbReference type="Pfam" id="PF01182"/>
    </source>
</evidence>
<protein>
    <submittedName>
        <fullName evidence="3">Glucosamine-6-phosphate deaminase</fullName>
    </submittedName>
</protein>
<evidence type="ECO:0000313" key="3">
    <source>
        <dbReference type="EMBL" id="MCZ2475060.1"/>
    </source>
</evidence>
<keyword evidence="4" id="KW-1185">Reference proteome</keyword>
<dbReference type="Proteomes" id="UP001321186">
    <property type="component" value="Unassembled WGS sequence"/>
</dbReference>
<organism evidence="3 4">
    <name type="scientific">Aquirufa ecclesiirivi</name>
    <dbReference type="NCBI Taxonomy" id="2715124"/>
    <lineage>
        <taxon>Bacteria</taxon>
        <taxon>Pseudomonadati</taxon>
        <taxon>Bacteroidota</taxon>
        <taxon>Cytophagia</taxon>
        <taxon>Cytophagales</taxon>
        <taxon>Flectobacillaceae</taxon>
        <taxon>Aquirufa</taxon>
    </lineage>
</organism>
<dbReference type="Pfam" id="PF01182">
    <property type="entry name" value="Glucosamine_iso"/>
    <property type="match status" value="1"/>
</dbReference>
<dbReference type="SUPFAM" id="SSF100950">
    <property type="entry name" value="NagB/RpiA/CoA transferase-like"/>
    <property type="match status" value="1"/>
</dbReference>
<accession>A0ABT4JFL3</accession>
<gene>
    <name evidence="3" type="ORF">G9H61_06365</name>
</gene>
<proteinExistence type="predicted"/>
<dbReference type="PANTHER" id="PTHR11280:SF5">
    <property type="entry name" value="GLUCOSAMINE-6-PHOSPHATE ISOMERASE"/>
    <property type="match status" value="1"/>
</dbReference>
<dbReference type="InterPro" id="IPR037171">
    <property type="entry name" value="NagB/RpiA_transferase-like"/>
</dbReference>
<dbReference type="RefSeq" id="WP_269009935.1">
    <property type="nucleotide sequence ID" value="NZ_JAANOH010000002.1"/>
</dbReference>
<reference evidence="3 4" key="1">
    <citation type="submission" date="2020-03" db="EMBL/GenBank/DDBJ databases">
        <authorList>
            <person name="Pitt A."/>
            <person name="Hahn M.W."/>
        </authorList>
    </citation>
    <scope>NUCLEOTIDE SEQUENCE [LARGE SCALE GENOMIC DNA]</scope>
    <source>
        <strain evidence="3 4">5A-MARBSE</strain>
    </source>
</reference>
<dbReference type="EMBL" id="JAANOH010000002">
    <property type="protein sequence ID" value="MCZ2475060.1"/>
    <property type="molecule type" value="Genomic_DNA"/>
</dbReference>
<dbReference type="InterPro" id="IPR004547">
    <property type="entry name" value="Glucosamine6P_isomerase"/>
</dbReference>
<dbReference type="InterPro" id="IPR006148">
    <property type="entry name" value="Glc/Gal-6P_isomerase"/>
</dbReference>
<name>A0ABT4JFL3_9BACT</name>
<keyword evidence="1" id="KW-0378">Hydrolase</keyword>